<dbReference type="Pfam" id="PF09957">
    <property type="entry name" value="VapB_antitoxin"/>
    <property type="match status" value="1"/>
</dbReference>
<accession>A0ABX8SDQ4</accession>
<protein>
    <submittedName>
        <fullName evidence="1">Type II toxin-antitoxin system VapB family antitoxin</fullName>
    </submittedName>
</protein>
<proteinExistence type="predicted"/>
<organism evidence="1 2">
    <name type="scientific">Skermania pinensis</name>
    <dbReference type="NCBI Taxonomy" id="39122"/>
    <lineage>
        <taxon>Bacteria</taxon>
        <taxon>Bacillati</taxon>
        <taxon>Actinomycetota</taxon>
        <taxon>Actinomycetes</taxon>
        <taxon>Mycobacteriales</taxon>
        <taxon>Gordoniaceae</taxon>
        <taxon>Skermania</taxon>
    </lineage>
</organism>
<gene>
    <name evidence="1" type="ORF">KV203_08195</name>
</gene>
<dbReference type="RefSeq" id="WP_066467824.1">
    <property type="nucleotide sequence ID" value="NZ_CBCRUZ010000001.1"/>
</dbReference>
<dbReference type="Proteomes" id="UP000887023">
    <property type="component" value="Chromosome"/>
</dbReference>
<dbReference type="EMBL" id="CP079105">
    <property type="protein sequence ID" value="QXQ15282.1"/>
    <property type="molecule type" value="Genomic_DNA"/>
</dbReference>
<evidence type="ECO:0000313" key="2">
    <source>
        <dbReference type="Proteomes" id="UP000887023"/>
    </source>
</evidence>
<sequence>MTVTQIDLDDDALERVMATSAAKTKKDAVNLALRYYATRQERAALITKHLERARDWGAIEDARRRHDAEKNAL</sequence>
<keyword evidence="2" id="KW-1185">Reference proteome</keyword>
<name>A0ABX8SDQ4_9ACTN</name>
<dbReference type="InterPro" id="IPR019239">
    <property type="entry name" value="VapB_antitoxin"/>
</dbReference>
<evidence type="ECO:0000313" key="1">
    <source>
        <dbReference type="EMBL" id="QXQ15282.1"/>
    </source>
</evidence>
<reference evidence="1" key="1">
    <citation type="submission" date="2021-07" db="EMBL/GenBank/DDBJ databases">
        <title>Candidatus Kaistella beijingensis sp. nov. isolated from a municipal wastewater treatment plant is involved in sludge foaming.</title>
        <authorList>
            <person name="Song Y."/>
            <person name="Liu S.-J."/>
        </authorList>
    </citation>
    <scope>NUCLEOTIDE SEQUENCE</scope>
    <source>
        <strain evidence="1">DSM 43998</strain>
    </source>
</reference>